<dbReference type="EC" id="3.4.21.89" evidence="4 7"/>
<evidence type="ECO:0000259" key="8">
    <source>
        <dbReference type="Pfam" id="PF10502"/>
    </source>
</evidence>
<dbReference type="PRINTS" id="PR00727">
    <property type="entry name" value="LEADERPTASE"/>
</dbReference>
<dbReference type="GO" id="GO:0005886">
    <property type="term" value="C:plasma membrane"/>
    <property type="evidence" value="ECO:0007669"/>
    <property type="project" value="UniProtKB-SubCell"/>
</dbReference>
<dbReference type="NCBIfam" id="TIGR02227">
    <property type="entry name" value="sigpep_I_bact"/>
    <property type="match status" value="1"/>
</dbReference>
<evidence type="ECO:0000313" key="10">
    <source>
        <dbReference type="Proteomes" id="UP001205063"/>
    </source>
</evidence>
<evidence type="ECO:0000256" key="2">
    <source>
        <dbReference type="ARBA" id="ARBA00004401"/>
    </source>
</evidence>
<proteinExistence type="inferred from homology"/>
<name>A0AAW5KHN9_9FIRM</name>
<keyword evidence="7" id="KW-0812">Transmembrane</keyword>
<dbReference type="CDD" id="cd06530">
    <property type="entry name" value="S26_SPase_I"/>
    <property type="match status" value="1"/>
</dbReference>
<keyword evidence="7" id="KW-0645">Protease</keyword>
<dbReference type="InterPro" id="IPR019533">
    <property type="entry name" value="Peptidase_S26"/>
</dbReference>
<feature type="active site" evidence="6">
    <location>
        <position position="56"/>
    </location>
</feature>
<dbReference type="GO" id="GO:0006465">
    <property type="term" value="P:signal peptide processing"/>
    <property type="evidence" value="ECO:0007669"/>
    <property type="project" value="InterPro"/>
</dbReference>
<organism evidence="9 10">
    <name type="scientific">Bittarella massiliensis</name>
    <name type="common">ex Durand et al. 2017</name>
    <dbReference type="NCBI Taxonomy" id="1720313"/>
    <lineage>
        <taxon>Bacteria</taxon>
        <taxon>Bacillati</taxon>
        <taxon>Bacillota</taxon>
        <taxon>Clostridia</taxon>
        <taxon>Eubacteriales</taxon>
        <taxon>Oscillospiraceae</taxon>
        <taxon>Bittarella (ex Durand et al. 2017)</taxon>
    </lineage>
</organism>
<dbReference type="SUPFAM" id="SSF51306">
    <property type="entry name" value="LexA/Signal peptidase"/>
    <property type="match status" value="1"/>
</dbReference>
<dbReference type="PANTHER" id="PTHR43390">
    <property type="entry name" value="SIGNAL PEPTIDASE I"/>
    <property type="match status" value="1"/>
</dbReference>
<evidence type="ECO:0000256" key="4">
    <source>
        <dbReference type="ARBA" id="ARBA00013208"/>
    </source>
</evidence>
<comment type="similarity">
    <text evidence="3 7">Belongs to the peptidase S26 family.</text>
</comment>
<evidence type="ECO:0000256" key="7">
    <source>
        <dbReference type="RuleBase" id="RU362042"/>
    </source>
</evidence>
<dbReference type="EMBL" id="JANGAB010000007">
    <property type="protein sequence ID" value="MCQ4950229.1"/>
    <property type="molecule type" value="Genomic_DNA"/>
</dbReference>
<dbReference type="GO" id="GO:0009003">
    <property type="term" value="F:signal peptidase activity"/>
    <property type="evidence" value="ECO:0007669"/>
    <property type="project" value="UniProtKB-EC"/>
</dbReference>
<comment type="catalytic activity">
    <reaction evidence="1 7">
        <text>Cleavage of hydrophobic, N-terminal signal or leader sequences from secreted and periplasmic proteins.</text>
        <dbReference type="EC" id="3.4.21.89"/>
    </reaction>
</comment>
<evidence type="ECO:0000256" key="3">
    <source>
        <dbReference type="ARBA" id="ARBA00009370"/>
    </source>
</evidence>
<dbReference type="AlphaFoldDB" id="A0AAW5KHN9"/>
<dbReference type="GO" id="GO:0004252">
    <property type="term" value="F:serine-type endopeptidase activity"/>
    <property type="evidence" value="ECO:0007669"/>
    <property type="project" value="InterPro"/>
</dbReference>
<accession>A0AAW5KHN9</accession>
<evidence type="ECO:0000256" key="6">
    <source>
        <dbReference type="PIRSR" id="PIRSR600223-1"/>
    </source>
</evidence>
<dbReference type="Gene3D" id="2.10.109.10">
    <property type="entry name" value="Umud Fragment, subunit A"/>
    <property type="match status" value="1"/>
</dbReference>
<dbReference type="RefSeq" id="WP_185914546.1">
    <property type="nucleotide sequence ID" value="NZ_JACMSD010000001.1"/>
</dbReference>
<dbReference type="Proteomes" id="UP001205063">
    <property type="component" value="Unassembled WGS sequence"/>
</dbReference>
<dbReference type="InterPro" id="IPR000223">
    <property type="entry name" value="Pept_S26A_signal_pept_1"/>
</dbReference>
<keyword evidence="7" id="KW-1133">Transmembrane helix</keyword>
<gene>
    <name evidence="9" type="primary">lepB</name>
    <name evidence="9" type="ORF">NE646_11200</name>
</gene>
<evidence type="ECO:0000256" key="1">
    <source>
        <dbReference type="ARBA" id="ARBA00000677"/>
    </source>
</evidence>
<keyword evidence="7" id="KW-0472">Membrane</keyword>
<comment type="subcellular location">
    <subcellularLocation>
        <location evidence="2">Cell membrane</location>
        <topology evidence="2">Single-pass type II membrane protein</topology>
    </subcellularLocation>
    <subcellularLocation>
        <location evidence="7">Membrane</location>
        <topology evidence="7">Single-pass type II membrane protein</topology>
    </subcellularLocation>
</comment>
<keyword evidence="5 7" id="KW-0378">Hydrolase</keyword>
<protein>
    <recommendedName>
        <fullName evidence="4 7">Signal peptidase I</fullName>
        <ecNumber evidence="4 7">3.4.21.89</ecNumber>
    </recommendedName>
</protein>
<feature type="transmembrane region" description="Helical" evidence="7">
    <location>
        <begin position="27"/>
        <end position="48"/>
    </location>
</feature>
<reference evidence="9" key="1">
    <citation type="submission" date="2022-06" db="EMBL/GenBank/DDBJ databases">
        <title>Isolation of gut microbiota from human fecal samples.</title>
        <authorList>
            <person name="Pamer E.G."/>
            <person name="Barat B."/>
            <person name="Waligurski E."/>
            <person name="Medina S."/>
            <person name="Paddock L."/>
            <person name="Mostad J."/>
        </authorList>
    </citation>
    <scope>NUCLEOTIDE SEQUENCE</scope>
    <source>
        <strain evidence="9">DFI.7.96</strain>
    </source>
</reference>
<dbReference type="InterPro" id="IPR036286">
    <property type="entry name" value="LexA/Signal_pep-like_sf"/>
</dbReference>
<comment type="caution">
    <text evidence="9">The sequence shown here is derived from an EMBL/GenBank/DDBJ whole genome shotgun (WGS) entry which is preliminary data.</text>
</comment>
<sequence>MLPEEHDEQAMREVAEKKKAVMREVVSWVKVFAVAVALALFIGLVVIVNAQVPTSSMEDTIMPGDRIIALRLAYTFGEPQRGDVAVFYPPDEHRLYVKRVIGIPGDEIEIESGVLYRNGEMVEEPYVKGIPQGDYGPYTVPEGHYFLMGDNRNDSLDARFWSTPYVPKKDMLGKVLFRYYPSISKVE</sequence>
<evidence type="ECO:0000256" key="5">
    <source>
        <dbReference type="ARBA" id="ARBA00022801"/>
    </source>
</evidence>
<feature type="domain" description="Peptidase S26" evidence="8">
    <location>
        <begin position="26"/>
        <end position="180"/>
    </location>
</feature>
<dbReference type="InterPro" id="IPR019757">
    <property type="entry name" value="Pept_S26A_signal_pept_1_Lys-AS"/>
</dbReference>
<dbReference type="PANTHER" id="PTHR43390:SF1">
    <property type="entry name" value="CHLOROPLAST PROCESSING PEPTIDASE"/>
    <property type="match status" value="1"/>
</dbReference>
<dbReference type="Pfam" id="PF10502">
    <property type="entry name" value="Peptidase_S26"/>
    <property type="match status" value="1"/>
</dbReference>
<dbReference type="PROSITE" id="PS00760">
    <property type="entry name" value="SPASE_I_2"/>
    <property type="match status" value="1"/>
</dbReference>
<feature type="active site" evidence="6">
    <location>
        <position position="98"/>
    </location>
</feature>
<evidence type="ECO:0000313" key="9">
    <source>
        <dbReference type="EMBL" id="MCQ4950229.1"/>
    </source>
</evidence>